<evidence type="ECO:0000313" key="8">
    <source>
        <dbReference type="Proteomes" id="UP001224775"/>
    </source>
</evidence>
<evidence type="ECO:0000313" key="7">
    <source>
        <dbReference type="EMBL" id="KAK1748649.1"/>
    </source>
</evidence>
<dbReference type="GO" id="GO:0016020">
    <property type="term" value="C:membrane"/>
    <property type="evidence" value="ECO:0007669"/>
    <property type="project" value="UniProtKB-SubCell"/>
</dbReference>
<evidence type="ECO:0000256" key="4">
    <source>
        <dbReference type="ARBA" id="ARBA00023136"/>
    </source>
</evidence>
<dbReference type="SUPFAM" id="SSF55781">
    <property type="entry name" value="GAF domain-like"/>
    <property type="match status" value="1"/>
</dbReference>
<comment type="caution">
    <text evidence="7">The sequence shown here is derived from an EMBL/GenBank/DDBJ whole genome shotgun (WGS) entry which is preliminary data.</text>
</comment>
<comment type="subcellular location">
    <subcellularLocation>
        <location evidence="1">Membrane</location>
        <topology evidence="1">Multi-pass membrane protein</topology>
    </subcellularLocation>
</comment>
<evidence type="ECO:0000259" key="6">
    <source>
        <dbReference type="SMART" id="SM00065"/>
    </source>
</evidence>
<evidence type="ECO:0000256" key="3">
    <source>
        <dbReference type="ARBA" id="ARBA00022989"/>
    </source>
</evidence>
<dbReference type="PANTHER" id="PTHR21706:SF15">
    <property type="entry name" value="TRANSMEMBRANE PROTEIN 65"/>
    <property type="match status" value="1"/>
</dbReference>
<reference evidence="7" key="1">
    <citation type="submission" date="2023-06" db="EMBL/GenBank/DDBJ databases">
        <title>Survivors Of The Sea: Transcriptome response of Skeletonema marinoi to long-term dormancy.</title>
        <authorList>
            <person name="Pinder M.I.M."/>
            <person name="Kourtchenko O."/>
            <person name="Robertson E.K."/>
            <person name="Larsson T."/>
            <person name="Maumus F."/>
            <person name="Osuna-Cruz C.M."/>
            <person name="Vancaester E."/>
            <person name="Stenow R."/>
            <person name="Vandepoele K."/>
            <person name="Ploug H."/>
            <person name="Bruchert V."/>
            <person name="Godhe A."/>
            <person name="Topel M."/>
        </authorList>
    </citation>
    <scope>NUCLEOTIDE SEQUENCE</scope>
    <source>
        <strain evidence="7">R05AC</strain>
    </source>
</reference>
<proteinExistence type="predicted"/>
<dbReference type="Proteomes" id="UP001224775">
    <property type="component" value="Unassembled WGS sequence"/>
</dbReference>
<evidence type="ECO:0000256" key="5">
    <source>
        <dbReference type="SAM" id="Phobius"/>
    </source>
</evidence>
<evidence type="ECO:0000256" key="1">
    <source>
        <dbReference type="ARBA" id="ARBA00004141"/>
    </source>
</evidence>
<dbReference type="Gene3D" id="3.30.450.40">
    <property type="match status" value="1"/>
</dbReference>
<dbReference type="InterPro" id="IPR003018">
    <property type="entry name" value="GAF"/>
</dbReference>
<dbReference type="EMBL" id="JATAAI010000001">
    <property type="protein sequence ID" value="KAK1748649.1"/>
    <property type="molecule type" value="Genomic_DNA"/>
</dbReference>
<dbReference type="AlphaFoldDB" id="A0AAD9DJP5"/>
<dbReference type="GO" id="GO:0005739">
    <property type="term" value="C:mitochondrion"/>
    <property type="evidence" value="ECO:0007669"/>
    <property type="project" value="TreeGrafter"/>
</dbReference>
<keyword evidence="3 5" id="KW-1133">Transmembrane helix</keyword>
<dbReference type="SMART" id="SM00065">
    <property type="entry name" value="GAF"/>
    <property type="match status" value="1"/>
</dbReference>
<dbReference type="InterPro" id="IPR019537">
    <property type="entry name" value="TMEM65"/>
</dbReference>
<keyword evidence="8" id="KW-1185">Reference proteome</keyword>
<protein>
    <submittedName>
        <fullName evidence="7">TMEM65 domain-containing protein</fullName>
    </submittedName>
</protein>
<gene>
    <name evidence="7" type="ORF">QTG54_000588</name>
</gene>
<feature type="transmembrane region" description="Helical" evidence="5">
    <location>
        <begin position="147"/>
        <end position="168"/>
    </location>
</feature>
<evidence type="ECO:0000256" key="2">
    <source>
        <dbReference type="ARBA" id="ARBA00022692"/>
    </source>
</evidence>
<dbReference type="PANTHER" id="PTHR21706">
    <property type="entry name" value="TRANSMEMBRANE PROTEIN 65"/>
    <property type="match status" value="1"/>
</dbReference>
<accession>A0AAD9DJP5</accession>
<keyword evidence="2 5" id="KW-0812">Transmembrane</keyword>
<sequence length="325" mass="35289">MGHNTHLISCSRIMQSLALRSHHLVGRRLNIRLKSSVAAAPKKKDDVILPTKEQLHMLAYRAAIPMVGFGFMDNLVMITAGEAIDSTLGVALGISTMTAAGFGQCCSDVAGNLSGGTVDAAVTRMKLQHHGLSENQLDLKISRMYKLLGACVGVVTGCLLGMSCLLFMDTDKADRARKAKELKSIFDHIMTEGRALFNADRATLFMLDEEKHELWSQIATGTKGIIKVHEDEGIAGACLQSGEIINIETAYDDKRFNQEVDGVTGFTTKSVLAIPVKNETGKCIGVIQMNKKDKDDKVTSFGIDDEKLISMMANHVTSFIKIVDG</sequence>
<dbReference type="Pfam" id="PF01590">
    <property type="entry name" value="GAF"/>
    <property type="match status" value="1"/>
</dbReference>
<feature type="domain" description="GAF" evidence="6">
    <location>
        <begin position="181"/>
        <end position="325"/>
    </location>
</feature>
<keyword evidence="4 5" id="KW-0472">Membrane</keyword>
<dbReference type="Pfam" id="PF10507">
    <property type="entry name" value="TMEM65"/>
    <property type="match status" value="1"/>
</dbReference>
<dbReference type="InterPro" id="IPR029016">
    <property type="entry name" value="GAF-like_dom_sf"/>
</dbReference>
<name>A0AAD9DJP5_9STRA</name>
<organism evidence="7 8">
    <name type="scientific">Skeletonema marinoi</name>
    <dbReference type="NCBI Taxonomy" id="267567"/>
    <lineage>
        <taxon>Eukaryota</taxon>
        <taxon>Sar</taxon>
        <taxon>Stramenopiles</taxon>
        <taxon>Ochrophyta</taxon>
        <taxon>Bacillariophyta</taxon>
        <taxon>Coscinodiscophyceae</taxon>
        <taxon>Thalassiosirophycidae</taxon>
        <taxon>Thalassiosirales</taxon>
        <taxon>Skeletonemataceae</taxon>
        <taxon>Skeletonema</taxon>
        <taxon>Skeletonema marinoi-dohrnii complex</taxon>
    </lineage>
</organism>